<accession>A0A1H4KCA6</accession>
<dbReference type="PANTHER" id="PTHR23514">
    <property type="entry name" value="BYPASS OF STOP CODON PROTEIN 6"/>
    <property type="match status" value="1"/>
</dbReference>
<dbReference type="Proteomes" id="UP000198609">
    <property type="component" value="Unassembled WGS sequence"/>
</dbReference>
<evidence type="ECO:0000313" key="7">
    <source>
        <dbReference type="EMBL" id="SEB56174.1"/>
    </source>
</evidence>
<keyword evidence="8" id="KW-1185">Reference proteome</keyword>
<keyword evidence="3 6" id="KW-1133">Transmembrane helix</keyword>
<protein>
    <submittedName>
        <fullName evidence="7">Predicted arabinose efflux permease, MFS family</fullName>
    </submittedName>
</protein>
<sequence>MTDRVLHRSRLRISVVFAAHGAAVGAFATRIPWLQQHLGLSDSTLGVALLAPALGSFVAVPFTSRLVHRFGNLRSLTCLLPLWCASLILPALAPDLPALCLALGMFGATSGMMDVLMNVQGVQIEQRLHRPIVASLHGMWAVGGLVSSGCGALAAGADMDARLHFAVTAAVLAGIGLLAARHLPEADPTEARQPPPRFALPPLATLPIGILGFCAVFAEGASGNWSAVYLTSTANASEGIAALSYTGLSFTLALARLSSGFVVTRLGPVRTVRLSGGFAALGGMLVVLARTPPVAIAGFALIGTGVAVVLPLSLSAAGRHGGDPSRHIAGVATFTYTSSLLAPSVTGAVADAASLPVAFALVTAFAACPLFLASMLARPVQSPRERERAATGGPLLLTQGDSAV</sequence>
<feature type="transmembrane region" description="Helical" evidence="6">
    <location>
        <begin position="240"/>
        <end position="259"/>
    </location>
</feature>
<keyword evidence="4 6" id="KW-0472">Membrane</keyword>
<feature type="transmembrane region" description="Helical" evidence="6">
    <location>
        <begin position="163"/>
        <end position="180"/>
    </location>
</feature>
<proteinExistence type="predicted"/>
<dbReference type="SUPFAM" id="SSF103473">
    <property type="entry name" value="MFS general substrate transporter"/>
    <property type="match status" value="1"/>
</dbReference>
<evidence type="ECO:0000256" key="4">
    <source>
        <dbReference type="ARBA" id="ARBA00023136"/>
    </source>
</evidence>
<dbReference type="CDD" id="cd17393">
    <property type="entry name" value="MFS_MosC_like"/>
    <property type="match status" value="1"/>
</dbReference>
<feature type="transmembrane region" description="Helical" evidence="6">
    <location>
        <begin position="328"/>
        <end position="349"/>
    </location>
</feature>
<dbReference type="Pfam" id="PF07690">
    <property type="entry name" value="MFS_1"/>
    <property type="match status" value="1"/>
</dbReference>
<organism evidence="7 8">
    <name type="scientific">Streptomyces melanosporofaciens</name>
    <dbReference type="NCBI Taxonomy" id="67327"/>
    <lineage>
        <taxon>Bacteria</taxon>
        <taxon>Bacillati</taxon>
        <taxon>Actinomycetota</taxon>
        <taxon>Actinomycetes</taxon>
        <taxon>Kitasatosporales</taxon>
        <taxon>Streptomycetaceae</taxon>
        <taxon>Streptomyces</taxon>
        <taxon>Streptomyces violaceusniger group</taxon>
    </lineage>
</organism>
<evidence type="ECO:0000256" key="1">
    <source>
        <dbReference type="ARBA" id="ARBA00004141"/>
    </source>
</evidence>
<dbReference type="InterPro" id="IPR036259">
    <property type="entry name" value="MFS_trans_sf"/>
</dbReference>
<feature type="region of interest" description="Disordered" evidence="5">
    <location>
        <begin position="383"/>
        <end position="404"/>
    </location>
</feature>
<dbReference type="InterPro" id="IPR011701">
    <property type="entry name" value="MFS"/>
</dbReference>
<feature type="transmembrane region" description="Helical" evidence="6">
    <location>
        <begin position="138"/>
        <end position="157"/>
    </location>
</feature>
<feature type="transmembrane region" description="Helical" evidence="6">
    <location>
        <begin position="12"/>
        <end position="33"/>
    </location>
</feature>
<dbReference type="GO" id="GO:0016020">
    <property type="term" value="C:membrane"/>
    <property type="evidence" value="ECO:0007669"/>
    <property type="project" value="UniProtKB-SubCell"/>
</dbReference>
<keyword evidence="2 6" id="KW-0812">Transmembrane</keyword>
<dbReference type="RefSeq" id="WP_244320613.1">
    <property type="nucleotide sequence ID" value="NZ_FNST01000002.1"/>
</dbReference>
<feature type="transmembrane region" description="Helical" evidence="6">
    <location>
        <begin position="355"/>
        <end position="377"/>
    </location>
</feature>
<dbReference type="Gene3D" id="1.20.1250.20">
    <property type="entry name" value="MFS general substrate transporter like domains"/>
    <property type="match status" value="2"/>
</dbReference>
<dbReference type="AlphaFoldDB" id="A0A1H4KCA6"/>
<comment type="subcellular location">
    <subcellularLocation>
        <location evidence="1">Membrane</location>
        <topology evidence="1">Multi-pass membrane protein</topology>
    </subcellularLocation>
</comment>
<gene>
    <name evidence="7" type="ORF">SAMN04490356_0592</name>
</gene>
<reference evidence="8" key="1">
    <citation type="submission" date="2016-10" db="EMBL/GenBank/DDBJ databases">
        <authorList>
            <person name="Varghese N."/>
            <person name="Submissions S."/>
        </authorList>
    </citation>
    <scope>NUCLEOTIDE SEQUENCE [LARGE SCALE GENOMIC DNA]</scope>
    <source>
        <strain evidence="8">DSM 40318</strain>
    </source>
</reference>
<dbReference type="PANTHER" id="PTHR23514:SF13">
    <property type="entry name" value="INNER MEMBRANE PROTEIN YBJJ"/>
    <property type="match status" value="1"/>
</dbReference>
<name>A0A1H4KCA6_STRMJ</name>
<evidence type="ECO:0000313" key="8">
    <source>
        <dbReference type="Proteomes" id="UP000198609"/>
    </source>
</evidence>
<feature type="transmembrane region" description="Helical" evidence="6">
    <location>
        <begin position="295"/>
        <end position="316"/>
    </location>
</feature>
<dbReference type="EMBL" id="FNST01000002">
    <property type="protein sequence ID" value="SEB56174.1"/>
    <property type="molecule type" value="Genomic_DNA"/>
</dbReference>
<feature type="transmembrane region" description="Helical" evidence="6">
    <location>
        <begin position="45"/>
        <end position="64"/>
    </location>
</feature>
<evidence type="ECO:0000256" key="2">
    <source>
        <dbReference type="ARBA" id="ARBA00022692"/>
    </source>
</evidence>
<dbReference type="GO" id="GO:0022857">
    <property type="term" value="F:transmembrane transporter activity"/>
    <property type="evidence" value="ECO:0007669"/>
    <property type="project" value="InterPro"/>
</dbReference>
<dbReference type="InterPro" id="IPR051788">
    <property type="entry name" value="MFS_Transporter"/>
</dbReference>
<evidence type="ECO:0000256" key="6">
    <source>
        <dbReference type="SAM" id="Phobius"/>
    </source>
</evidence>
<evidence type="ECO:0000256" key="5">
    <source>
        <dbReference type="SAM" id="MobiDB-lite"/>
    </source>
</evidence>
<feature type="transmembrane region" description="Helical" evidence="6">
    <location>
        <begin position="200"/>
        <end position="220"/>
    </location>
</feature>
<evidence type="ECO:0000256" key="3">
    <source>
        <dbReference type="ARBA" id="ARBA00022989"/>
    </source>
</evidence>